<dbReference type="OrthoDB" id="7021642at2"/>
<dbReference type="EMBL" id="CP015641">
    <property type="protein sequence ID" value="ANF25364.1"/>
    <property type="molecule type" value="Genomic_DNA"/>
</dbReference>
<feature type="chain" id="PRO_5008002791" evidence="2">
    <location>
        <begin position="27"/>
        <end position="245"/>
    </location>
</feature>
<dbReference type="RefSeq" id="WP_064481299.1">
    <property type="nucleotide sequence ID" value="NZ_CP015641.1"/>
</dbReference>
<keyword evidence="1" id="KW-0175">Coiled coil</keyword>
<sequence>MNALNKKPLALATALMAASLALPAAAQETQKGMQTQQAGTSIRVGHNVVDAVDDVRENVADLIGSLRQSGVSMGITNWQQSDGQLAKMEQQLNQQMEHRLDEKAERTDDDWITWIRDEDYKVGVTKQLNELASNLDEVAKMLSGASSQKMQEIDSADVVNQVDDLQETVEDLVQALQDMDGMNVNKQNLQQAQQRLDTLEKELDRLNDMAEAEWRTYALGEQFNPGVHKNISELAQILRSLFQQS</sequence>
<accession>A0A172WPG5</accession>
<evidence type="ECO:0000313" key="3">
    <source>
        <dbReference type="EMBL" id="ANF25364.1"/>
    </source>
</evidence>
<protein>
    <submittedName>
        <fullName evidence="3">Uncharacterized protein</fullName>
    </submittedName>
</protein>
<name>A0A172WPG5_STUST</name>
<reference evidence="3 4" key="1">
    <citation type="submission" date="2016-05" db="EMBL/GenBank/DDBJ databases">
        <title>Genome sequence of Pseudomonas stutzeri 273 and identification of the exopolysaccharide biosynthesis locus.</title>
        <authorList>
            <person name="Wu S."/>
            <person name="Sun C."/>
        </authorList>
    </citation>
    <scope>NUCLEOTIDE SEQUENCE [LARGE SCALE GENOMIC DNA]</scope>
    <source>
        <strain evidence="3 4">273</strain>
    </source>
</reference>
<proteinExistence type="predicted"/>
<dbReference type="AlphaFoldDB" id="A0A172WPG5"/>
<keyword evidence="2" id="KW-0732">Signal</keyword>
<feature type="coiled-coil region" evidence="1">
    <location>
        <begin position="162"/>
        <end position="209"/>
    </location>
</feature>
<feature type="signal peptide" evidence="2">
    <location>
        <begin position="1"/>
        <end position="26"/>
    </location>
</feature>
<evidence type="ECO:0000256" key="1">
    <source>
        <dbReference type="SAM" id="Coils"/>
    </source>
</evidence>
<dbReference type="Proteomes" id="UP000077787">
    <property type="component" value="Chromosome"/>
</dbReference>
<evidence type="ECO:0000313" key="4">
    <source>
        <dbReference type="Proteomes" id="UP000077787"/>
    </source>
</evidence>
<gene>
    <name evidence="3" type="ORF">PS273GM_09500</name>
</gene>
<evidence type="ECO:0000256" key="2">
    <source>
        <dbReference type="SAM" id="SignalP"/>
    </source>
</evidence>
<organism evidence="3 4">
    <name type="scientific">Stutzerimonas stutzeri</name>
    <name type="common">Pseudomonas stutzeri</name>
    <dbReference type="NCBI Taxonomy" id="316"/>
    <lineage>
        <taxon>Bacteria</taxon>
        <taxon>Pseudomonadati</taxon>
        <taxon>Pseudomonadota</taxon>
        <taxon>Gammaproteobacteria</taxon>
        <taxon>Pseudomonadales</taxon>
        <taxon>Pseudomonadaceae</taxon>
        <taxon>Stutzerimonas</taxon>
    </lineage>
</organism>